<accession>A0A2G5SB40</accession>
<dbReference type="OrthoDB" id="5778006at2759"/>
<name>A0A2G5SB40_9PELO</name>
<protein>
    <submittedName>
        <fullName evidence="2">Uncharacterized protein</fullName>
    </submittedName>
</protein>
<organism evidence="2 3">
    <name type="scientific">Caenorhabditis nigoni</name>
    <dbReference type="NCBI Taxonomy" id="1611254"/>
    <lineage>
        <taxon>Eukaryota</taxon>
        <taxon>Metazoa</taxon>
        <taxon>Ecdysozoa</taxon>
        <taxon>Nematoda</taxon>
        <taxon>Chromadorea</taxon>
        <taxon>Rhabditida</taxon>
        <taxon>Rhabditina</taxon>
        <taxon>Rhabditomorpha</taxon>
        <taxon>Rhabditoidea</taxon>
        <taxon>Rhabditidae</taxon>
        <taxon>Peloderinae</taxon>
        <taxon>Caenorhabditis</taxon>
    </lineage>
</organism>
<keyword evidence="3" id="KW-1185">Reference proteome</keyword>
<sequence>MDLTIKNGEVETVVLSFWEKFAFYIGDATKMLHKGECSKLRDRLANMLAVYNKDLDRNDRKTCKAAMDVLASMLKSMNADEMYTSIQNNNYGYYLHRSDLRQGRFYYNVEPQCCRRTYRRPKESRLHKDKTPRDARCADG</sequence>
<dbReference type="STRING" id="1611254.A0A2G5SB40"/>
<evidence type="ECO:0000256" key="1">
    <source>
        <dbReference type="SAM" id="MobiDB-lite"/>
    </source>
</evidence>
<dbReference type="Proteomes" id="UP000230233">
    <property type="component" value="Unassembled WGS sequence"/>
</dbReference>
<proteinExistence type="predicted"/>
<evidence type="ECO:0000313" key="3">
    <source>
        <dbReference type="Proteomes" id="UP000230233"/>
    </source>
</evidence>
<dbReference type="AlphaFoldDB" id="A0A2G5SB40"/>
<reference evidence="3" key="1">
    <citation type="submission" date="2017-10" db="EMBL/GenBank/DDBJ databases">
        <title>Rapid genome shrinkage in a self-fertile nematode reveals novel sperm competition proteins.</title>
        <authorList>
            <person name="Yin D."/>
            <person name="Schwarz E.M."/>
            <person name="Thomas C.G."/>
            <person name="Felde R.L."/>
            <person name="Korf I.F."/>
            <person name="Cutter A.D."/>
            <person name="Schartner C.M."/>
            <person name="Ralston E.J."/>
            <person name="Meyer B.J."/>
            <person name="Haag E.S."/>
        </authorList>
    </citation>
    <scope>NUCLEOTIDE SEQUENCE [LARGE SCALE GENOMIC DNA]</scope>
    <source>
        <strain evidence="3">JU1422</strain>
    </source>
</reference>
<comment type="caution">
    <text evidence="2">The sequence shown here is derived from an EMBL/GenBank/DDBJ whole genome shotgun (WGS) entry which is preliminary data.</text>
</comment>
<evidence type="ECO:0000313" key="2">
    <source>
        <dbReference type="EMBL" id="PIC12295.1"/>
    </source>
</evidence>
<feature type="region of interest" description="Disordered" evidence="1">
    <location>
        <begin position="121"/>
        <end position="140"/>
    </location>
</feature>
<gene>
    <name evidence="2" type="ORF">B9Z55_028528</name>
</gene>
<dbReference type="EMBL" id="PDUG01000025">
    <property type="protein sequence ID" value="PIC12295.1"/>
    <property type="molecule type" value="Genomic_DNA"/>
</dbReference>